<evidence type="ECO:0000313" key="16">
    <source>
        <dbReference type="EMBL" id="CAB4331185.1"/>
    </source>
</evidence>
<evidence type="ECO:0000256" key="12">
    <source>
        <dbReference type="ARBA" id="ARBA00022917"/>
    </source>
</evidence>
<dbReference type="PRINTS" id="PR00980">
    <property type="entry name" value="TRNASYNTHALA"/>
</dbReference>
<dbReference type="SMART" id="SM00863">
    <property type="entry name" value="tRNA_SAD"/>
    <property type="match status" value="1"/>
</dbReference>
<dbReference type="InterPro" id="IPR002318">
    <property type="entry name" value="Ala-tRNA-lgiase_IIc"/>
</dbReference>
<dbReference type="SUPFAM" id="SSF55681">
    <property type="entry name" value="Class II aaRS and biotin synthetases"/>
    <property type="match status" value="1"/>
</dbReference>
<dbReference type="GO" id="GO:0005524">
    <property type="term" value="F:ATP binding"/>
    <property type="evidence" value="ECO:0007669"/>
    <property type="project" value="UniProtKB-KW"/>
</dbReference>
<evidence type="ECO:0000256" key="4">
    <source>
        <dbReference type="ARBA" id="ARBA00017959"/>
    </source>
</evidence>
<dbReference type="GO" id="GO:0046872">
    <property type="term" value="F:metal ion binding"/>
    <property type="evidence" value="ECO:0007669"/>
    <property type="project" value="UniProtKB-KW"/>
</dbReference>
<evidence type="ECO:0000256" key="13">
    <source>
        <dbReference type="ARBA" id="ARBA00023146"/>
    </source>
</evidence>
<keyword evidence="8" id="KW-0547">Nucleotide-binding</keyword>
<dbReference type="GO" id="GO:0004813">
    <property type="term" value="F:alanine-tRNA ligase activity"/>
    <property type="evidence" value="ECO:0007669"/>
    <property type="project" value="UniProtKB-EC"/>
</dbReference>
<dbReference type="Gene3D" id="3.10.310.40">
    <property type="match status" value="1"/>
</dbReference>
<keyword evidence="14" id="KW-0175">Coiled coil</keyword>
<evidence type="ECO:0000256" key="14">
    <source>
        <dbReference type="SAM" id="Coils"/>
    </source>
</evidence>
<dbReference type="InterPro" id="IPR012947">
    <property type="entry name" value="tRNA_SAD"/>
</dbReference>
<evidence type="ECO:0000256" key="2">
    <source>
        <dbReference type="ARBA" id="ARBA00008226"/>
    </source>
</evidence>
<evidence type="ECO:0000256" key="3">
    <source>
        <dbReference type="ARBA" id="ARBA00013168"/>
    </source>
</evidence>
<feature type="coiled-coil region" evidence="14">
    <location>
        <begin position="580"/>
        <end position="607"/>
    </location>
</feature>
<evidence type="ECO:0000256" key="8">
    <source>
        <dbReference type="ARBA" id="ARBA00022741"/>
    </source>
</evidence>
<evidence type="ECO:0000256" key="6">
    <source>
        <dbReference type="ARBA" id="ARBA00022598"/>
    </source>
</evidence>
<keyword evidence="11" id="KW-0694">RNA-binding</keyword>
<dbReference type="FunFam" id="3.10.310.40:FF:000001">
    <property type="entry name" value="Alanine--tRNA ligase"/>
    <property type="match status" value="1"/>
</dbReference>
<keyword evidence="5" id="KW-0820">tRNA-binding</keyword>
<dbReference type="PROSITE" id="PS50860">
    <property type="entry name" value="AA_TRNA_LIGASE_II_ALA"/>
    <property type="match status" value="1"/>
</dbReference>
<dbReference type="InterPro" id="IPR018162">
    <property type="entry name" value="Ala-tRNA-ligase_IIc_anticod-bd"/>
</dbReference>
<keyword evidence="7" id="KW-0479">Metal-binding</keyword>
<dbReference type="SUPFAM" id="SSF101353">
    <property type="entry name" value="Putative anticodon-binding domain of alanyl-tRNA synthetase (AlaRS)"/>
    <property type="match status" value="1"/>
</dbReference>
<dbReference type="EMBL" id="CAESAJ010000009">
    <property type="protein sequence ID" value="CAB4331185.1"/>
    <property type="molecule type" value="Genomic_DNA"/>
</dbReference>
<dbReference type="Gene3D" id="3.30.54.20">
    <property type="match status" value="1"/>
</dbReference>
<dbReference type="SUPFAM" id="SSF50447">
    <property type="entry name" value="Translation proteins"/>
    <property type="match status" value="1"/>
</dbReference>
<dbReference type="AlphaFoldDB" id="A0A6J5YL06"/>
<keyword evidence="10" id="KW-0067">ATP-binding</keyword>
<protein>
    <recommendedName>
        <fullName evidence="4">Alanine--tRNA ligase</fullName>
        <ecNumber evidence="3">6.1.1.7</ecNumber>
    </recommendedName>
</protein>
<comment type="cofactor">
    <cofactor evidence="1">
        <name>Zn(2+)</name>
        <dbReference type="ChEBI" id="CHEBI:29105"/>
    </cofactor>
</comment>
<dbReference type="InterPro" id="IPR045864">
    <property type="entry name" value="aa-tRNA-synth_II/BPL/LPL"/>
</dbReference>
<dbReference type="FunFam" id="3.30.980.10:FF:000004">
    <property type="entry name" value="Alanine--tRNA ligase, cytoplasmic"/>
    <property type="match status" value="1"/>
</dbReference>
<proteinExistence type="inferred from homology"/>
<organism evidence="16">
    <name type="scientific">freshwater metagenome</name>
    <dbReference type="NCBI Taxonomy" id="449393"/>
    <lineage>
        <taxon>unclassified sequences</taxon>
        <taxon>metagenomes</taxon>
        <taxon>ecological metagenomes</taxon>
    </lineage>
</organism>
<feature type="domain" description="Alanyl-transfer RNA synthetases family profile" evidence="15">
    <location>
        <begin position="1"/>
        <end position="564"/>
    </location>
</feature>
<keyword evidence="6" id="KW-0436">Ligase</keyword>
<accession>A0A6J5YL06</accession>
<evidence type="ECO:0000256" key="9">
    <source>
        <dbReference type="ARBA" id="ARBA00022833"/>
    </source>
</evidence>
<dbReference type="GO" id="GO:0002161">
    <property type="term" value="F:aminoacyl-tRNA deacylase activity"/>
    <property type="evidence" value="ECO:0007669"/>
    <property type="project" value="TreeGrafter"/>
</dbReference>
<evidence type="ECO:0000256" key="5">
    <source>
        <dbReference type="ARBA" id="ARBA00022555"/>
    </source>
</evidence>
<evidence type="ECO:0000256" key="1">
    <source>
        <dbReference type="ARBA" id="ARBA00001947"/>
    </source>
</evidence>
<keyword evidence="12" id="KW-0648">Protein biosynthesis</keyword>
<dbReference type="InterPro" id="IPR018164">
    <property type="entry name" value="Ala-tRNA-synth_IIc_N"/>
</dbReference>
<dbReference type="EC" id="6.1.1.7" evidence="3"/>
<dbReference type="Gene3D" id="6.10.250.550">
    <property type="match status" value="1"/>
</dbReference>
<dbReference type="NCBIfam" id="TIGR00344">
    <property type="entry name" value="alaS"/>
    <property type="match status" value="1"/>
</dbReference>
<evidence type="ECO:0000256" key="10">
    <source>
        <dbReference type="ARBA" id="ARBA00022840"/>
    </source>
</evidence>
<dbReference type="InterPro" id="IPR050058">
    <property type="entry name" value="Ala-tRNA_ligase"/>
</dbReference>
<sequence>MADNFWSMGVPGPCGPCSEIYYDRGPEHGREGGPVADEDRYLEVWNLVFMQFERGGGPGKEGYDILGELPAKNIDTGMGLERMAALLQGVDNIYEIDTTAVILNRASALSNTKYGKDPKSDVSLRVVADHARTCAFLIGDGVLPGNEGRGYVLRRILRRVVRNMRLLGAHDPSMGELIDAAITSMAAQYPELLTDKGRISSIAIGEEESFLSTLERGTTMFDLAVGQMKTAKTSQLSGDTAFALHDTFGFPIDLTLEMAAEQGLSVDESGFRTLMDQQRKRAKADSAARKSGVVPVTIYREIMGRAGTTDFLGYSQTQAEAKVFGLVVDGQDVTSAGAGQDIEIVLDRTTFYAESGGQLSDHGLITLDDGTTVDIHDVQTPVPGLYVHRGTVKQGTVAVGNSAVAVVDVERRMAISRAHTATHMVHKAFREALGETATQMGSENSPGRFRFDFPSASAVPESVLNEVQARVNELLIQDLLVTAEVMTQDQARATGAMALFGEKYGDQVRVVSVGDWARELCGGTHTTSSGQLGVVTFLSEGSIGAGVRRVEALVGSDAYRFLAREHALVSQLAELTKVRAEELPDRIAKLLDRLKSAEREITKARSAALLDNLEGLLGLPTLNDQTHYYRFTAPAGTDAASLRDLVTAAKGRVTTTNFVLVGAAIESDKVSVVVALDSAAKSSGASANAVLQEILPYLQGRGGGNDDMAQGGGPNLAGLNDGFAAITATER</sequence>
<evidence type="ECO:0000256" key="11">
    <source>
        <dbReference type="ARBA" id="ARBA00022884"/>
    </source>
</evidence>
<keyword evidence="9" id="KW-0862">Zinc</keyword>
<dbReference type="InterPro" id="IPR023033">
    <property type="entry name" value="Ala_tRNA_ligase_euk/bac"/>
</dbReference>
<dbReference type="GO" id="GO:0005829">
    <property type="term" value="C:cytosol"/>
    <property type="evidence" value="ECO:0007669"/>
    <property type="project" value="TreeGrafter"/>
</dbReference>
<dbReference type="Gene3D" id="3.30.930.10">
    <property type="entry name" value="Bira Bifunctional Protein, Domain 2"/>
    <property type="match status" value="1"/>
</dbReference>
<dbReference type="Pfam" id="PF07973">
    <property type="entry name" value="tRNA_SAD"/>
    <property type="match status" value="1"/>
</dbReference>
<dbReference type="PANTHER" id="PTHR11777:SF9">
    <property type="entry name" value="ALANINE--TRNA LIGASE, CYTOPLASMIC"/>
    <property type="match status" value="1"/>
</dbReference>
<dbReference type="InterPro" id="IPR018163">
    <property type="entry name" value="Thr/Ala-tRNA-synth_IIc_edit"/>
</dbReference>
<dbReference type="HAMAP" id="MF_00036_B">
    <property type="entry name" value="Ala_tRNA_synth_B"/>
    <property type="match status" value="1"/>
</dbReference>
<dbReference type="GO" id="GO:0000049">
    <property type="term" value="F:tRNA binding"/>
    <property type="evidence" value="ECO:0007669"/>
    <property type="project" value="UniProtKB-KW"/>
</dbReference>
<evidence type="ECO:0000259" key="15">
    <source>
        <dbReference type="PROSITE" id="PS50860"/>
    </source>
</evidence>
<dbReference type="SUPFAM" id="SSF55186">
    <property type="entry name" value="ThrRS/AlaRS common domain"/>
    <property type="match status" value="1"/>
</dbReference>
<comment type="similarity">
    <text evidence="2">Belongs to the class-II aminoacyl-tRNA synthetase family.</text>
</comment>
<dbReference type="Pfam" id="PF01411">
    <property type="entry name" value="tRNA-synt_2c"/>
    <property type="match status" value="1"/>
</dbReference>
<dbReference type="Gene3D" id="3.30.980.10">
    <property type="entry name" value="Threonyl-trna Synthetase, Chain A, domain 2"/>
    <property type="match status" value="1"/>
</dbReference>
<reference evidence="16" key="1">
    <citation type="submission" date="2020-05" db="EMBL/GenBank/DDBJ databases">
        <authorList>
            <person name="Chiriac C."/>
            <person name="Salcher M."/>
            <person name="Ghai R."/>
            <person name="Kavagutti S V."/>
        </authorList>
    </citation>
    <scope>NUCLEOTIDE SEQUENCE</scope>
</reference>
<gene>
    <name evidence="16" type="ORF">UFOPK3770_00192</name>
</gene>
<dbReference type="InterPro" id="IPR018165">
    <property type="entry name" value="Ala-tRNA-synth_IIc_core"/>
</dbReference>
<dbReference type="PANTHER" id="PTHR11777">
    <property type="entry name" value="ALANYL-TRNA SYNTHETASE"/>
    <property type="match status" value="1"/>
</dbReference>
<dbReference type="Gene3D" id="2.40.30.130">
    <property type="match status" value="1"/>
</dbReference>
<evidence type="ECO:0000256" key="7">
    <source>
        <dbReference type="ARBA" id="ARBA00022723"/>
    </source>
</evidence>
<dbReference type="GO" id="GO:0006419">
    <property type="term" value="P:alanyl-tRNA aminoacylation"/>
    <property type="evidence" value="ECO:0007669"/>
    <property type="project" value="InterPro"/>
</dbReference>
<dbReference type="FunFam" id="3.30.54.20:FF:000001">
    <property type="entry name" value="Alanine--tRNA ligase"/>
    <property type="match status" value="1"/>
</dbReference>
<keyword evidence="13" id="KW-0030">Aminoacyl-tRNA synthetase</keyword>
<dbReference type="InterPro" id="IPR009000">
    <property type="entry name" value="Transl_B-barrel_sf"/>
</dbReference>
<name>A0A6J5YL06_9ZZZZ</name>